<organism evidence="2 3">
    <name type="scientific">Spodoptera exigua</name>
    <name type="common">Beet armyworm</name>
    <name type="synonym">Noctua fulgens</name>
    <dbReference type="NCBI Taxonomy" id="7107"/>
    <lineage>
        <taxon>Eukaryota</taxon>
        <taxon>Metazoa</taxon>
        <taxon>Ecdysozoa</taxon>
        <taxon>Arthropoda</taxon>
        <taxon>Hexapoda</taxon>
        <taxon>Insecta</taxon>
        <taxon>Pterygota</taxon>
        <taxon>Neoptera</taxon>
        <taxon>Endopterygota</taxon>
        <taxon>Lepidoptera</taxon>
        <taxon>Glossata</taxon>
        <taxon>Ditrysia</taxon>
        <taxon>Noctuoidea</taxon>
        <taxon>Noctuidae</taxon>
        <taxon>Amphipyrinae</taxon>
        <taxon>Spodoptera</taxon>
    </lineage>
</organism>
<feature type="region of interest" description="Disordered" evidence="1">
    <location>
        <begin position="76"/>
        <end position="123"/>
    </location>
</feature>
<dbReference type="AlphaFoldDB" id="A0A922MAY0"/>
<comment type="caution">
    <text evidence="2">The sequence shown here is derived from an EMBL/GenBank/DDBJ whole genome shotgun (WGS) entry which is preliminary data.</text>
</comment>
<gene>
    <name evidence="2" type="ORF">HF086_000875</name>
</gene>
<reference evidence="2" key="1">
    <citation type="journal article" date="2021" name="G3 (Bethesda)">
        <title>Genome and transcriptome analysis of the beet armyworm Spodoptera exigua reveals targets for pest control. .</title>
        <authorList>
            <person name="Simon S."/>
            <person name="Breeschoten T."/>
            <person name="Jansen H.J."/>
            <person name="Dirks R.P."/>
            <person name="Schranz M.E."/>
            <person name="Ros V.I.D."/>
        </authorList>
    </citation>
    <scope>NUCLEOTIDE SEQUENCE</scope>
    <source>
        <strain evidence="2">TB_SE_WUR_2020</strain>
    </source>
</reference>
<sequence length="123" mass="13887">MVKFGKNKFKALNKAAKSQKIVATSPNVSNKILKKKINAEKKVTFQKEVLLKEAVTKGDNTLVKNVTAKKVILKSPEKLGNVKDNEQKNVSKPKTKPVDKKKKRQKTQISDTKLMLKLMNNKK</sequence>
<evidence type="ECO:0000313" key="3">
    <source>
        <dbReference type="Proteomes" id="UP000814243"/>
    </source>
</evidence>
<proteinExistence type="predicted"/>
<accession>A0A922MAY0</accession>
<feature type="compositionally biased region" description="Low complexity" evidence="1">
    <location>
        <begin position="107"/>
        <end position="123"/>
    </location>
</feature>
<dbReference type="Proteomes" id="UP000814243">
    <property type="component" value="Unassembled WGS sequence"/>
</dbReference>
<evidence type="ECO:0000313" key="2">
    <source>
        <dbReference type="EMBL" id="KAH9633276.1"/>
    </source>
</evidence>
<evidence type="ECO:0000256" key="1">
    <source>
        <dbReference type="SAM" id="MobiDB-lite"/>
    </source>
</evidence>
<dbReference type="EMBL" id="JACEFF010000660">
    <property type="protein sequence ID" value="KAH9633276.1"/>
    <property type="molecule type" value="Genomic_DNA"/>
</dbReference>
<name>A0A922MAY0_SPOEX</name>
<feature type="compositionally biased region" description="Basic residues" evidence="1">
    <location>
        <begin position="91"/>
        <end position="106"/>
    </location>
</feature>
<feature type="compositionally biased region" description="Basic and acidic residues" evidence="1">
    <location>
        <begin position="76"/>
        <end position="89"/>
    </location>
</feature>
<protein>
    <submittedName>
        <fullName evidence="2">Uncharacterized protein</fullName>
    </submittedName>
</protein>